<evidence type="ECO:0008006" key="4">
    <source>
        <dbReference type="Google" id="ProtNLM"/>
    </source>
</evidence>
<proteinExistence type="predicted"/>
<reference evidence="2 3" key="1">
    <citation type="journal article" date="2016" name="Nat. Commun.">
        <title>Thousands of microbial genomes shed light on interconnected biogeochemical processes in an aquifer system.</title>
        <authorList>
            <person name="Anantharaman K."/>
            <person name="Brown C.T."/>
            <person name="Hug L.A."/>
            <person name="Sharon I."/>
            <person name="Castelle C.J."/>
            <person name="Probst A.J."/>
            <person name="Thomas B.C."/>
            <person name="Singh A."/>
            <person name="Wilkins M.J."/>
            <person name="Karaoz U."/>
            <person name="Brodie E.L."/>
            <person name="Williams K.H."/>
            <person name="Hubbard S.S."/>
            <person name="Banfield J.F."/>
        </authorList>
    </citation>
    <scope>NUCLEOTIDE SEQUENCE [LARGE SCALE GENOMIC DNA]</scope>
</reference>
<protein>
    <recommendedName>
        <fullName evidence="4">PQ-loop repeat-containing protein</fullName>
    </recommendedName>
</protein>
<evidence type="ECO:0000313" key="3">
    <source>
        <dbReference type="Proteomes" id="UP000178059"/>
    </source>
</evidence>
<keyword evidence="1" id="KW-0812">Transmembrane</keyword>
<feature type="transmembrane region" description="Helical" evidence="1">
    <location>
        <begin position="6"/>
        <end position="25"/>
    </location>
</feature>
<evidence type="ECO:0000256" key="1">
    <source>
        <dbReference type="SAM" id="Phobius"/>
    </source>
</evidence>
<evidence type="ECO:0000313" key="2">
    <source>
        <dbReference type="EMBL" id="OGI68978.1"/>
    </source>
</evidence>
<sequence length="185" mass="20406">MKILLLICIIVTAIIPYFQLCIGIAKDKVKQNFATWLLWLILDSVVLMGIIAQHGDIALFSVFTAGTFAVTAVLIIKQQFSWKWFETLVTGLVVVCIIIYLTSGPYMAVIATTVALNIAGIPQIVLTYKDPKTASASAYFFFMSSSILAVINAPAWTVPDRLPQISAAIFCLIVFLLSLRRSKEK</sequence>
<feature type="transmembrane region" description="Helical" evidence="1">
    <location>
        <begin position="57"/>
        <end position="76"/>
    </location>
</feature>
<organism evidence="2 3">
    <name type="scientific">Candidatus Nomurabacteria bacterium RIFCSPHIGHO2_01_FULL_42_16</name>
    <dbReference type="NCBI Taxonomy" id="1801743"/>
    <lineage>
        <taxon>Bacteria</taxon>
        <taxon>Candidatus Nomuraibacteriota</taxon>
    </lineage>
</organism>
<feature type="transmembrane region" description="Helical" evidence="1">
    <location>
        <begin position="138"/>
        <end position="156"/>
    </location>
</feature>
<dbReference type="AlphaFoldDB" id="A0A1F6VHD3"/>
<feature type="transmembrane region" description="Helical" evidence="1">
    <location>
        <begin position="83"/>
        <end position="101"/>
    </location>
</feature>
<dbReference type="Proteomes" id="UP000178059">
    <property type="component" value="Unassembled WGS sequence"/>
</dbReference>
<feature type="transmembrane region" description="Helical" evidence="1">
    <location>
        <begin position="107"/>
        <end position="126"/>
    </location>
</feature>
<name>A0A1F6VHD3_9BACT</name>
<keyword evidence="1" id="KW-0472">Membrane</keyword>
<dbReference type="EMBL" id="MFTT01000036">
    <property type="protein sequence ID" value="OGI68978.1"/>
    <property type="molecule type" value="Genomic_DNA"/>
</dbReference>
<feature type="transmembrane region" description="Helical" evidence="1">
    <location>
        <begin position="162"/>
        <end position="179"/>
    </location>
</feature>
<comment type="caution">
    <text evidence="2">The sequence shown here is derived from an EMBL/GenBank/DDBJ whole genome shotgun (WGS) entry which is preliminary data.</text>
</comment>
<keyword evidence="1" id="KW-1133">Transmembrane helix</keyword>
<gene>
    <name evidence="2" type="ORF">A2824_02960</name>
</gene>
<feature type="transmembrane region" description="Helical" evidence="1">
    <location>
        <begin position="32"/>
        <end position="51"/>
    </location>
</feature>
<accession>A0A1F6VHD3</accession>